<sequence>MSLYIKPASSPRFPYRVILRGAKNSSFLHQNFALWDKIVPFFPKLVSENTFASRLHSLPLENLFPFI</sequence>
<proteinExistence type="predicted"/>
<dbReference type="Proteomes" id="UP000005237">
    <property type="component" value="Unassembled WGS sequence"/>
</dbReference>
<reference evidence="1" key="2">
    <citation type="submission" date="2022-06" db="UniProtKB">
        <authorList>
            <consortium name="EnsemblMetazoa"/>
        </authorList>
    </citation>
    <scope>IDENTIFICATION</scope>
    <source>
        <strain evidence="1">DF5081</strain>
    </source>
</reference>
<organism evidence="1 2">
    <name type="scientific">Caenorhabditis japonica</name>
    <dbReference type="NCBI Taxonomy" id="281687"/>
    <lineage>
        <taxon>Eukaryota</taxon>
        <taxon>Metazoa</taxon>
        <taxon>Ecdysozoa</taxon>
        <taxon>Nematoda</taxon>
        <taxon>Chromadorea</taxon>
        <taxon>Rhabditida</taxon>
        <taxon>Rhabditina</taxon>
        <taxon>Rhabditomorpha</taxon>
        <taxon>Rhabditoidea</taxon>
        <taxon>Rhabditidae</taxon>
        <taxon>Peloderinae</taxon>
        <taxon>Caenorhabditis</taxon>
    </lineage>
</organism>
<evidence type="ECO:0000313" key="2">
    <source>
        <dbReference type="Proteomes" id="UP000005237"/>
    </source>
</evidence>
<reference evidence="2" key="1">
    <citation type="submission" date="2010-08" db="EMBL/GenBank/DDBJ databases">
        <authorList>
            <consortium name="Caenorhabditis japonica Sequencing Consortium"/>
            <person name="Wilson R.K."/>
        </authorList>
    </citation>
    <scope>NUCLEOTIDE SEQUENCE [LARGE SCALE GENOMIC DNA]</scope>
    <source>
        <strain evidence="2">DF5081</strain>
    </source>
</reference>
<name>A0A8R1IMR5_CAEJA</name>
<accession>A0A8R1IMR5</accession>
<dbReference type="AlphaFoldDB" id="A0A8R1IMR5"/>
<dbReference type="EnsemblMetazoa" id="CJA34704.1">
    <property type="protein sequence ID" value="CJA34704.1"/>
    <property type="gene ID" value="WBGene00210551"/>
</dbReference>
<evidence type="ECO:0000313" key="1">
    <source>
        <dbReference type="EnsemblMetazoa" id="CJA34704.1"/>
    </source>
</evidence>
<keyword evidence="2" id="KW-1185">Reference proteome</keyword>
<protein>
    <submittedName>
        <fullName evidence="1">Uncharacterized protein</fullName>
    </submittedName>
</protein>